<protein>
    <recommendedName>
        <fullName evidence="12 13">DNA primase</fullName>
        <ecNumber evidence="12">2.7.7.101</ecNumber>
    </recommendedName>
</protein>
<evidence type="ECO:0000256" key="12">
    <source>
        <dbReference type="HAMAP-Rule" id="MF_00974"/>
    </source>
</evidence>
<evidence type="ECO:0000256" key="2">
    <source>
        <dbReference type="ARBA" id="ARBA00022515"/>
    </source>
</evidence>
<keyword evidence="8 12" id="KW-0862">Zinc</keyword>
<evidence type="ECO:0000256" key="8">
    <source>
        <dbReference type="ARBA" id="ARBA00022833"/>
    </source>
</evidence>
<comment type="similarity">
    <text evidence="12 13">Belongs to the DnaG primase family.</text>
</comment>
<dbReference type="InterPro" id="IPR036977">
    <property type="entry name" value="DNA_primase_Znf_CHC2"/>
</dbReference>
<comment type="catalytic activity">
    <reaction evidence="12">
        <text>ssDNA + n NTP = ssDNA/pppN(pN)n-1 hybrid + (n-1) diphosphate.</text>
        <dbReference type="EC" id="2.7.7.101"/>
    </reaction>
</comment>
<reference evidence="18 19" key="1">
    <citation type="submission" date="2019-12" db="EMBL/GenBank/DDBJ databases">
        <title>Snethiella sp. nov. sp. isolated from sea sand.</title>
        <authorList>
            <person name="Kim J."/>
            <person name="Jeong S.E."/>
            <person name="Jung H.S."/>
            <person name="Jeon C.O."/>
        </authorList>
    </citation>
    <scope>NUCLEOTIDE SEQUENCE [LARGE SCALE GENOMIC DNA]</scope>
    <source>
        <strain evidence="18 19">DP05</strain>
    </source>
</reference>
<dbReference type="GO" id="GO:0008270">
    <property type="term" value="F:zinc ion binding"/>
    <property type="evidence" value="ECO:0007669"/>
    <property type="project" value="UniProtKB-UniRule"/>
</dbReference>
<gene>
    <name evidence="12" type="primary">dnaG</name>
    <name evidence="18" type="ORF">GQE98_17350</name>
</gene>
<dbReference type="Pfam" id="PF13662">
    <property type="entry name" value="Toprim_4"/>
    <property type="match status" value="1"/>
</dbReference>
<keyword evidence="7 12" id="KW-0863">Zinc-finger</keyword>
<sequence>MAFPPQFMEELKARVSLADLIGRRTKLTKKGREHSGLCPFHNEKTPSFTVNEEKGFYHCFGCGANGDLIEFVKQTEGVAFPEAVERLAAFAGLQVPEERPEEKARQQRTATLHEAMELAGKWFTSQLTSQAGGRAREYLSRRQVSEAAVASFRLGFASNSRTALKEALIARGVTEATLIEGGLVIKPDDGRESYDRFRDRLMFPITDRRGRIIAFGGRALGDAPAKYLNSPETPLFHKGHVLYNMAMARQKAFDTGTIIVAEGYMDVIALSEAGFTQSVAPLGTAITEDQLQILWQMAAEPIMCLDGDTAGWRAALRASERALPLLRPGYSLRFALLPEGVDPDDLIRKEGAGAIKAILDKALPLSEILWRKETDDRPIDTPERKAALEKSLYDLCDEMRDPAVQNYYRSFFKDKLWQAFRQKKPPKEWQGDGRSKQSRFGRFANQRSDSHKMSSISMRNPPSPGGGRREELILLTIVNHPEIIENHFDAIASLQFASPQLDRLRRAIIDIATVESSLDYSGMAHHLAERNLSAQVESLQGPTTKSLDWFADPAAAYEDALNAWLHIVARHKLEALQKEVKAAERQLGENATAENLDRLKMAKKALEDASGNEANLDGFGQASGRNISV</sequence>
<evidence type="ECO:0000256" key="16">
    <source>
        <dbReference type="SAM" id="MobiDB-lite"/>
    </source>
</evidence>
<dbReference type="NCBIfam" id="TIGR01391">
    <property type="entry name" value="dnaG"/>
    <property type="match status" value="1"/>
</dbReference>
<dbReference type="PANTHER" id="PTHR30313:SF2">
    <property type="entry name" value="DNA PRIMASE"/>
    <property type="match status" value="1"/>
</dbReference>
<name>A0A6L8WCI6_9PROT</name>
<feature type="zinc finger region" description="CHC2-type" evidence="12 14">
    <location>
        <begin position="38"/>
        <end position="62"/>
    </location>
</feature>
<dbReference type="FunFam" id="3.90.980.10:FF:000001">
    <property type="entry name" value="DNA primase"/>
    <property type="match status" value="1"/>
</dbReference>
<comment type="caution">
    <text evidence="18">The sequence shown here is derived from an EMBL/GenBank/DDBJ whole genome shotgun (WGS) entry which is preliminary data.</text>
</comment>
<dbReference type="InterPro" id="IPR050219">
    <property type="entry name" value="DnaG_primase"/>
</dbReference>
<dbReference type="InterPro" id="IPR006171">
    <property type="entry name" value="TOPRIM_dom"/>
</dbReference>
<dbReference type="Gene3D" id="3.90.980.10">
    <property type="entry name" value="DNA primase, catalytic core, N-terminal domain"/>
    <property type="match status" value="1"/>
</dbReference>
<dbReference type="InterPro" id="IPR030846">
    <property type="entry name" value="DnaG_bac"/>
</dbReference>
<keyword evidence="11 12" id="KW-0804">Transcription</keyword>
<comment type="function">
    <text evidence="12 13">RNA polymerase that catalyzes the synthesis of short RNA molecules used as primers for DNA polymerase during DNA replication.</text>
</comment>
<evidence type="ECO:0000256" key="7">
    <source>
        <dbReference type="ARBA" id="ARBA00022771"/>
    </source>
</evidence>
<dbReference type="InterPro" id="IPR034151">
    <property type="entry name" value="TOPRIM_DnaG_bac"/>
</dbReference>
<dbReference type="EC" id="2.7.7.101" evidence="12"/>
<dbReference type="PIRSF" id="PIRSF002811">
    <property type="entry name" value="DnaG"/>
    <property type="match status" value="1"/>
</dbReference>
<evidence type="ECO:0000256" key="9">
    <source>
        <dbReference type="ARBA" id="ARBA00022842"/>
    </source>
</evidence>
<evidence type="ECO:0000313" key="18">
    <source>
        <dbReference type="EMBL" id="MZR32409.1"/>
    </source>
</evidence>
<keyword evidence="2 12" id="KW-0639">Primosome</keyword>
<dbReference type="SMART" id="SM00400">
    <property type="entry name" value="ZnF_CHCC"/>
    <property type="match status" value="1"/>
</dbReference>
<dbReference type="GO" id="GO:0003899">
    <property type="term" value="F:DNA-directed RNA polymerase activity"/>
    <property type="evidence" value="ECO:0007669"/>
    <property type="project" value="UniProtKB-UniRule"/>
</dbReference>
<evidence type="ECO:0000256" key="10">
    <source>
        <dbReference type="ARBA" id="ARBA00023125"/>
    </source>
</evidence>
<dbReference type="FunFam" id="3.40.1360.10:FF:000002">
    <property type="entry name" value="DNA primase"/>
    <property type="match status" value="1"/>
</dbReference>
<keyword evidence="10 12" id="KW-0238">DNA-binding</keyword>
<dbReference type="Gene3D" id="3.40.1360.10">
    <property type="match status" value="1"/>
</dbReference>
<dbReference type="Pfam" id="PF01807">
    <property type="entry name" value="Zn_ribbon_DnaG"/>
    <property type="match status" value="1"/>
</dbReference>
<evidence type="ECO:0000256" key="14">
    <source>
        <dbReference type="PIRSR" id="PIRSR002811-1"/>
    </source>
</evidence>
<evidence type="ECO:0000259" key="17">
    <source>
        <dbReference type="PROSITE" id="PS50880"/>
    </source>
</evidence>
<accession>A0A6L8WCI6</accession>
<dbReference type="GO" id="GO:0006269">
    <property type="term" value="P:DNA replication, synthesis of primer"/>
    <property type="evidence" value="ECO:0007669"/>
    <property type="project" value="UniProtKB-UniRule"/>
</dbReference>
<feature type="domain" description="Toprim" evidence="17">
    <location>
        <begin position="256"/>
        <end position="338"/>
    </location>
</feature>
<dbReference type="InterPro" id="IPR002694">
    <property type="entry name" value="Znf_CHC2"/>
</dbReference>
<evidence type="ECO:0000256" key="11">
    <source>
        <dbReference type="ARBA" id="ARBA00023163"/>
    </source>
</evidence>
<organism evidence="18 19">
    <name type="scientific">Sneathiella litorea</name>
    <dbReference type="NCBI Taxonomy" id="2606216"/>
    <lineage>
        <taxon>Bacteria</taxon>
        <taxon>Pseudomonadati</taxon>
        <taxon>Pseudomonadota</taxon>
        <taxon>Alphaproteobacteria</taxon>
        <taxon>Sneathiellales</taxon>
        <taxon>Sneathiellaceae</taxon>
        <taxon>Sneathiella</taxon>
    </lineage>
</organism>
<dbReference type="Pfam" id="PF08275">
    <property type="entry name" value="DNAG_N"/>
    <property type="match status" value="1"/>
</dbReference>
<dbReference type="InterPro" id="IPR006295">
    <property type="entry name" value="DNA_primase_DnaG"/>
</dbReference>
<evidence type="ECO:0000256" key="6">
    <source>
        <dbReference type="ARBA" id="ARBA00022723"/>
    </source>
</evidence>
<keyword evidence="15" id="KW-0175">Coiled coil</keyword>
<dbReference type="InterPro" id="IPR037068">
    <property type="entry name" value="DNA_primase_core_N_sf"/>
</dbReference>
<dbReference type="AlphaFoldDB" id="A0A6L8WCI6"/>
<evidence type="ECO:0000256" key="5">
    <source>
        <dbReference type="ARBA" id="ARBA00022705"/>
    </source>
</evidence>
<comment type="domain">
    <text evidence="12">Contains an N-terminal zinc-binding domain, a central core domain that contains the primase activity, and a C-terminal DnaB-binding domain.</text>
</comment>
<dbReference type="FunFam" id="3.90.580.10:FF:000001">
    <property type="entry name" value="DNA primase"/>
    <property type="match status" value="1"/>
</dbReference>
<dbReference type="Proteomes" id="UP000476030">
    <property type="component" value="Unassembled WGS sequence"/>
</dbReference>
<evidence type="ECO:0000313" key="19">
    <source>
        <dbReference type="Proteomes" id="UP000476030"/>
    </source>
</evidence>
<dbReference type="HAMAP" id="MF_00974">
    <property type="entry name" value="DNA_primase_DnaG"/>
    <property type="match status" value="1"/>
</dbReference>
<dbReference type="GO" id="GO:1990077">
    <property type="term" value="C:primosome complex"/>
    <property type="evidence" value="ECO:0007669"/>
    <property type="project" value="UniProtKB-KW"/>
</dbReference>
<dbReference type="RefSeq" id="WP_161317111.1">
    <property type="nucleotide sequence ID" value="NZ_WTUW01000009.1"/>
</dbReference>
<dbReference type="PANTHER" id="PTHR30313">
    <property type="entry name" value="DNA PRIMASE"/>
    <property type="match status" value="1"/>
</dbReference>
<evidence type="ECO:0000256" key="3">
    <source>
        <dbReference type="ARBA" id="ARBA00022679"/>
    </source>
</evidence>
<dbReference type="EMBL" id="WTUW01000009">
    <property type="protein sequence ID" value="MZR32409.1"/>
    <property type="molecule type" value="Genomic_DNA"/>
</dbReference>
<dbReference type="PROSITE" id="PS50880">
    <property type="entry name" value="TOPRIM"/>
    <property type="match status" value="1"/>
</dbReference>
<dbReference type="SUPFAM" id="SSF57783">
    <property type="entry name" value="Zinc beta-ribbon"/>
    <property type="match status" value="1"/>
</dbReference>
<feature type="coiled-coil region" evidence="15">
    <location>
        <begin position="566"/>
        <end position="609"/>
    </location>
</feature>
<evidence type="ECO:0000256" key="1">
    <source>
        <dbReference type="ARBA" id="ARBA00022478"/>
    </source>
</evidence>
<keyword evidence="9" id="KW-0460">Magnesium</keyword>
<keyword evidence="1 12" id="KW-0240">DNA-directed RNA polymerase</keyword>
<dbReference type="SUPFAM" id="SSF56731">
    <property type="entry name" value="DNA primase core"/>
    <property type="match status" value="1"/>
</dbReference>
<keyword evidence="5 12" id="KW-0235">DNA replication</keyword>
<feature type="region of interest" description="Disordered" evidence="16">
    <location>
        <begin position="423"/>
        <end position="467"/>
    </location>
</feature>
<feature type="compositionally biased region" description="Basic and acidic residues" evidence="16">
    <location>
        <begin position="425"/>
        <end position="435"/>
    </location>
</feature>
<keyword evidence="6 12" id="KW-0479">Metal-binding</keyword>
<dbReference type="GO" id="GO:0000428">
    <property type="term" value="C:DNA-directed RNA polymerase complex"/>
    <property type="evidence" value="ECO:0007669"/>
    <property type="project" value="UniProtKB-KW"/>
</dbReference>
<proteinExistence type="inferred from homology"/>
<evidence type="ECO:0000256" key="13">
    <source>
        <dbReference type="PIRNR" id="PIRNR002811"/>
    </source>
</evidence>
<dbReference type="InterPro" id="IPR013264">
    <property type="entry name" value="DNAG_N"/>
</dbReference>
<evidence type="ECO:0000256" key="4">
    <source>
        <dbReference type="ARBA" id="ARBA00022695"/>
    </source>
</evidence>
<dbReference type="SMART" id="SM00493">
    <property type="entry name" value="TOPRIM"/>
    <property type="match status" value="1"/>
</dbReference>
<dbReference type="GO" id="GO:0003677">
    <property type="term" value="F:DNA binding"/>
    <property type="evidence" value="ECO:0007669"/>
    <property type="project" value="UniProtKB-KW"/>
</dbReference>
<comment type="cofactor">
    <cofactor evidence="12 13 14">
        <name>Zn(2+)</name>
        <dbReference type="ChEBI" id="CHEBI:29105"/>
    </cofactor>
    <text evidence="12 13 14">Binds 1 zinc ion per monomer.</text>
</comment>
<keyword evidence="19" id="KW-1185">Reference proteome</keyword>
<keyword evidence="4 12" id="KW-0548">Nucleotidyltransferase</keyword>
<dbReference type="Gene3D" id="3.90.580.10">
    <property type="entry name" value="Zinc finger, CHC2-type domain"/>
    <property type="match status" value="1"/>
</dbReference>
<keyword evidence="3 12" id="KW-0808">Transferase</keyword>
<dbReference type="GO" id="GO:0005737">
    <property type="term" value="C:cytoplasm"/>
    <property type="evidence" value="ECO:0007669"/>
    <property type="project" value="TreeGrafter"/>
</dbReference>
<comment type="subunit">
    <text evidence="12">Monomer. Interacts with DnaB.</text>
</comment>
<evidence type="ECO:0000256" key="15">
    <source>
        <dbReference type="SAM" id="Coils"/>
    </source>
</evidence>
<dbReference type="CDD" id="cd03364">
    <property type="entry name" value="TOPRIM_DnaG_primases"/>
    <property type="match status" value="1"/>
</dbReference>